<sequence>MDLYRDGDVGTSRNHAGAFFAIGHGSGDVQHIGSGKAGENSFMAYSWGLTGPTTHPRMPTSMRC</sequence>
<organism evidence="1 2">
    <name type="scientific">Hyphomicrobium sulfonivorans</name>
    <dbReference type="NCBI Taxonomy" id="121290"/>
    <lineage>
        <taxon>Bacteria</taxon>
        <taxon>Pseudomonadati</taxon>
        <taxon>Pseudomonadota</taxon>
        <taxon>Alphaproteobacteria</taxon>
        <taxon>Hyphomicrobiales</taxon>
        <taxon>Hyphomicrobiaceae</taxon>
        <taxon>Hyphomicrobium</taxon>
    </lineage>
</organism>
<proteinExistence type="predicted"/>
<evidence type="ECO:0000313" key="1">
    <source>
        <dbReference type="EMBL" id="KWT71394.1"/>
    </source>
</evidence>
<keyword evidence="2" id="KW-1185">Reference proteome</keyword>
<dbReference type="EMBL" id="LMTR01000022">
    <property type="protein sequence ID" value="KWT71394.1"/>
    <property type="molecule type" value="Genomic_DNA"/>
</dbReference>
<comment type="caution">
    <text evidence="1">The sequence shown here is derived from an EMBL/GenBank/DDBJ whole genome shotgun (WGS) entry which is preliminary data.</text>
</comment>
<dbReference type="AlphaFoldDB" id="A0A109BMB1"/>
<evidence type="ECO:0000313" key="2">
    <source>
        <dbReference type="Proteomes" id="UP000059074"/>
    </source>
</evidence>
<dbReference type="Proteomes" id="UP000059074">
    <property type="component" value="Unassembled WGS sequence"/>
</dbReference>
<gene>
    <name evidence="1" type="ORF">APY04_0480</name>
</gene>
<name>A0A109BMB1_HYPSL</name>
<reference evidence="1 2" key="1">
    <citation type="submission" date="2015-10" db="EMBL/GenBank/DDBJ databases">
        <title>Transcriptomic analysis of a linuron degrading triple-species bacterial consortium.</title>
        <authorList>
            <person name="Albers P."/>
        </authorList>
    </citation>
    <scope>NUCLEOTIDE SEQUENCE [LARGE SCALE GENOMIC DNA]</scope>
    <source>
        <strain evidence="1 2">WDL6</strain>
    </source>
</reference>
<dbReference type="Gene3D" id="2.40.128.130">
    <property type="entry name" value="Autotransporter beta-domain"/>
    <property type="match status" value="1"/>
</dbReference>
<dbReference type="PATRIC" id="fig|121290.4.peg.3682"/>
<accession>A0A109BMB1</accession>
<dbReference type="InterPro" id="IPR036709">
    <property type="entry name" value="Autotransporte_beta_dom_sf"/>
</dbReference>
<protein>
    <submittedName>
        <fullName evidence="1">Uncharacterized protein</fullName>
    </submittedName>
</protein>